<evidence type="ECO:0000313" key="1">
    <source>
        <dbReference type="EMBL" id="MBG6140228.1"/>
    </source>
</evidence>
<comment type="caution">
    <text evidence="1">The sequence shown here is derived from an EMBL/GenBank/DDBJ whole genome shotgun (WGS) entry which is preliminary data.</text>
</comment>
<proteinExistence type="predicted"/>
<protein>
    <submittedName>
        <fullName evidence="1">Uncharacterized protein</fullName>
    </submittedName>
</protein>
<evidence type="ECO:0000313" key="2">
    <source>
        <dbReference type="Proteomes" id="UP000622552"/>
    </source>
</evidence>
<dbReference type="RefSeq" id="WP_197006794.1">
    <property type="nucleotide sequence ID" value="NZ_BONS01000006.1"/>
</dbReference>
<gene>
    <name evidence="1" type="ORF">IW245_006422</name>
</gene>
<name>A0A8J7GNH5_9ACTN</name>
<reference evidence="1" key="1">
    <citation type="submission" date="2020-11" db="EMBL/GenBank/DDBJ databases">
        <title>Sequencing the genomes of 1000 actinobacteria strains.</title>
        <authorList>
            <person name="Klenk H.-P."/>
        </authorList>
    </citation>
    <scope>NUCLEOTIDE SEQUENCE</scope>
    <source>
        <strain evidence="1">DSM 45356</strain>
    </source>
</reference>
<dbReference type="EMBL" id="JADOUF010000001">
    <property type="protein sequence ID" value="MBG6140228.1"/>
    <property type="molecule type" value="Genomic_DNA"/>
</dbReference>
<dbReference type="AlphaFoldDB" id="A0A8J7GNH5"/>
<accession>A0A8J7GNH5</accession>
<organism evidence="1 2">
    <name type="scientific">Longispora fulva</name>
    <dbReference type="NCBI Taxonomy" id="619741"/>
    <lineage>
        <taxon>Bacteria</taxon>
        <taxon>Bacillati</taxon>
        <taxon>Actinomycetota</taxon>
        <taxon>Actinomycetes</taxon>
        <taxon>Micromonosporales</taxon>
        <taxon>Micromonosporaceae</taxon>
        <taxon>Longispora</taxon>
    </lineage>
</organism>
<sequence>MTTPIPPSTVATIKGALFDLLSARMAGPGVLVAYDSPGTYQPEDIVCVGDVHRQIAVHAAVGSGGAGWLDETYTVHVIVECYRGGDNARLVFERAAALAAVAESAVRADPSIGGLALVARPVGVDYTSDAEEDHKGRTTRADLRIEVYALT</sequence>
<dbReference type="Proteomes" id="UP000622552">
    <property type="component" value="Unassembled WGS sequence"/>
</dbReference>
<keyword evidence="2" id="KW-1185">Reference proteome</keyword>